<reference evidence="3" key="1">
    <citation type="submission" date="2024-04" db="EMBL/GenBank/DDBJ databases">
        <title>Salinicola lusitanus LLJ914,a marine bacterium isolated from the Okinawa Trough.</title>
        <authorList>
            <person name="Li J."/>
        </authorList>
    </citation>
    <scope>NUCLEOTIDE SEQUENCE [LARGE SCALE GENOMIC DNA]</scope>
</reference>
<accession>A0AAW0ML56</accession>
<gene>
    <name evidence="2" type="ORF">WMY93_030796</name>
</gene>
<keyword evidence="3" id="KW-1185">Reference proteome</keyword>
<feature type="region of interest" description="Disordered" evidence="1">
    <location>
        <begin position="28"/>
        <end position="52"/>
    </location>
</feature>
<proteinExistence type="predicted"/>
<evidence type="ECO:0000313" key="3">
    <source>
        <dbReference type="Proteomes" id="UP001460270"/>
    </source>
</evidence>
<sequence length="155" mass="17590">MNGVMALLSVFTVSRMQPFLPSVLLPERERERERKRRENSSLGSLGEWSREEEVEEAWRLSQVNESTSPLDVERPATKSCLIRRSLHTALRQRDIHTLNAFTLLKAASLPAPAPWHCPLHTPWHLASHSDPRPDYGSEADETAALHAPNTQHTLE</sequence>
<dbReference type="EMBL" id="JBBPFD010000388">
    <property type="protein sequence ID" value="KAK7879043.1"/>
    <property type="molecule type" value="Genomic_DNA"/>
</dbReference>
<name>A0AAW0ML56_9GOBI</name>
<dbReference type="AlphaFoldDB" id="A0AAW0ML56"/>
<evidence type="ECO:0000256" key="1">
    <source>
        <dbReference type="SAM" id="MobiDB-lite"/>
    </source>
</evidence>
<protein>
    <submittedName>
        <fullName evidence="2">Uncharacterized protein</fullName>
    </submittedName>
</protein>
<feature type="region of interest" description="Disordered" evidence="1">
    <location>
        <begin position="128"/>
        <end position="155"/>
    </location>
</feature>
<evidence type="ECO:0000313" key="2">
    <source>
        <dbReference type="EMBL" id="KAK7879043.1"/>
    </source>
</evidence>
<feature type="compositionally biased region" description="Basic and acidic residues" evidence="1">
    <location>
        <begin position="28"/>
        <end position="39"/>
    </location>
</feature>
<dbReference type="Proteomes" id="UP001460270">
    <property type="component" value="Unassembled WGS sequence"/>
</dbReference>
<comment type="caution">
    <text evidence="2">The sequence shown here is derived from an EMBL/GenBank/DDBJ whole genome shotgun (WGS) entry which is preliminary data.</text>
</comment>
<organism evidence="2 3">
    <name type="scientific">Mugilogobius chulae</name>
    <name type="common">yellowstripe goby</name>
    <dbReference type="NCBI Taxonomy" id="88201"/>
    <lineage>
        <taxon>Eukaryota</taxon>
        <taxon>Metazoa</taxon>
        <taxon>Chordata</taxon>
        <taxon>Craniata</taxon>
        <taxon>Vertebrata</taxon>
        <taxon>Euteleostomi</taxon>
        <taxon>Actinopterygii</taxon>
        <taxon>Neopterygii</taxon>
        <taxon>Teleostei</taxon>
        <taxon>Neoteleostei</taxon>
        <taxon>Acanthomorphata</taxon>
        <taxon>Gobiaria</taxon>
        <taxon>Gobiiformes</taxon>
        <taxon>Gobioidei</taxon>
        <taxon>Gobiidae</taxon>
        <taxon>Gobionellinae</taxon>
        <taxon>Mugilogobius</taxon>
    </lineage>
</organism>